<dbReference type="EMBL" id="JAACJP010000001">
    <property type="protein sequence ID" value="KAF5387972.1"/>
    <property type="molecule type" value="Genomic_DNA"/>
</dbReference>
<sequence>MPSESAFNYIAGGLTFLTIAFSLRALIQRYLPQTQMELYDALLLDTKNIYSRACEEGLLPADMSQKTKVQLNNFENQADDLRIVRYHESTARDILTWGQRWSKISRLYAELMNLRIKLVTTSQEERARRGEPFGDAVGHNVLDASQSAEEGTHDLAPSGVAAENPSPSTISASHIDTSSTPARHSSFCICSLLQWLLNVRSGASSPSDGPAQGEADSSVPDSLSRSSTLVDEPLPKAPCWRKWGHDTNSLVLEDLEAGSGPSTPLFFEMRKGCGEPTEMDITSVRV</sequence>
<feature type="transmembrane region" description="Helical" evidence="2">
    <location>
        <begin position="6"/>
        <end position="27"/>
    </location>
</feature>
<reference evidence="3 4" key="1">
    <citation type="journal article" date="2020" name="ISME J.">
        <title>Uncovering the hidden diversity of litter-decomposition mechanisms in mushroom-forming fungi.</title>
        <authorList>
            <person name="Floudas D."/>
            <person name="Bentzer J."/>
            <person name="Ahren D."/>
            <person name="Johansson T."/>
            <person name="Persson P."/>
            <person name="Tunlid A."/>
        </authorList>
    </citation>
    <scope>NUCLEOTIDE SEQUENCE [LARGE SCALE GENOMIC DNA]</scope>
    <source>
        <strain evidence="3 4">CBS 661.87</strain>
    </source>
</reference>
<keyword evidence="2" id="KW-1133">Transmembrane helix</keyword>
<evidence type="ECO:0000313" key="3">
    <source>
        <dbReference type="EMBL" id="KAF5387972.1"/>
    </source>
</evidence>
<keyword evidence="2" id="KW-0472">Membrane</keyword>
<keyword evidence="4" id="KW-1185">Reference proteome</keyword>
<dbReference type="AlphaFoldDB" id="A0A8H5HR27"/>
<comment type="caution">
    <text evidence="3">The sequence shown here is derived from an EMBL/GenBank/DDBJ whole genome shotgun (WGS) entry which is preliminary data.</text>
</comment>
<organism evidence="3 4">
    <name type="scientific">Tricholomella constricta</name>
    <dbReference type="NCBI Taxonomy" id="117010"/>
    <lineage>
        <taxon>Eukaryota</taxon>
        <taxon>Fungi</taxon>
        <taxon>Dikarya</taxon>
        <taxon>Basidiomycota</taxon>
        <taxon>Agaricomycotina</taxon>
        <taxon>Agaricomycetes</taxon>
        <taxon>Agaricomycetidae</taxon>
        <taxon>Agaricales</taxon>
        <taxon>Tricholomatineae</taxon>
        <taxon>Lyophyllaceae</taxon>
        <taxon>Tricholomella</taxon>
    </lineage>
</organism>
<feature type="region of interest" description="Disordered" evidence="1">
    <location>
        <begin position="147"/>
        <end position="177"/>
    </location>
</feature>
<dbReference type="Proteomes" id="UP000565441">
    <property type="component" value="Unassembled WGS sequence"/>
</dbReference>
<feature type="region of interest" description="Disordered" evidence="1">
    <location>
        <begin position="203"/>
        <end position="230"/>
    </location>
</feature>
<accession>A0A8H5HR27</accession>
<proteinExistence type="predicted"/>
<feature type="compositionally biased region" description="Low complexity" evidence="1">
    <location>
        <begin position="217"/>
        <end position="227"/>
    </location>
</feature>
<evidence type="ECO:0000256" key="1">
    <source>
        <dbReference type="SAM" id="MobiDB-lite"/>
    </source>
</evidence>
<keyword evidence="2" id="KW-0812">Transmembrane</keyword>
<protein>
    <submittedName>
        <fullName evidence="3">Uncharacterized protein</fullName>
    </submittedName>
</protein>
<evidence type="ECO:0000256" key="2">
    <source>
        <dbReference type="SAM" id="Phobius"/>
    </source>
</evidence>
<dbReference type="OrthoDB" id="3069610at2759"/>
<evidence type="ECO:0000313" key="4">
    <source>
        <dbReference type="Proteomes" id="UP000565441"/>
    </source>
</evidence>
<feature type="compositionally biased region" description="Polar residues" evidence="1">
    <location>
        <begin position="165"/>
        <end position="177"/>
    </location>
</feature>
<gene>
    <name evidence="3" type="ORF">D9615_000855</name>
</gene>
<name>A0A8H5HR27_9AGAR</name>